<evidence type="ECO:0000313" key="6">
    <source>
        <dbReference type="Proteomes" id="UP001208570"/>
    </source>
</evidence>
<dbReference type="AlphaFoldDB" id="A0AAD9NI93"/>
<dbReference type="GO" id="GO:0005230">
    <property type="term" value="F:extracellular ligand-gated monoatomic ion channel activity"/>
    <property type="evidence" value="ECO:0007669"/>
    <property type="project" value="InterPro"/>
</dbReference>
<dbReference type="PROSITE" id="PS50994">
    <property type="entry name" value="INTEGRASE"/>
    <property type="match status" value="1"/>
</dbReference>
<dbReference type="InterPro" id="IPR012337">
    <property type="entry name" value="RNaseH-like_sf"/>
</dbReference>
<dbReference type="InterPro" id="IPR018000">
    <property type="entry name" value="Neurotransmitter_ion_chnl_CS"/>
</dbReference>
<evidence type="ECO:0000256" key="2">
    <source>
        <dbReference type="ARBA" id="ARBA00023136"/>
    </source>
</evidence>
<sequence length="438" mass="50396">MFGRPDEIISDNGPQYSGEFFKRFTNDWNIKHVTSSTNYPRSNGFIERHVKHIKSALKKTIRSGDYWQMTLLNLRATPIDNKLPSPAELLLGKPISTLLPNHGDLGQEEKCKYLQQKRERTKEEYDKRCQQELPPLYKGQAFRILDKNSKTWCPGTINKKCEEPRSYIVQTPNGTNLRSGDRDQTENLGLHSAHGSVSIHEAGVTSELGPPNNAGKESRPGERELDLLDKLYNWHGSHSSLSIHGRPYSMDDGRTRVYIAPVLTQLIEFDVKKQMLEGHFAVAMRWVDPRLTWKRADYDDIHAVFIPPANIWTPDIVTYNSTREEGAITDGTVFWMPSIKYRLRCTMTVKYFPWDTHNCASAFGSWTLSNNELSLEVLELLAPPRLFKDNVWDIVNNGYGLDVLEFADKFNEVLNYTLLTYSLTFHRRDGFLAYLMPF</sequence>
<evidence type="ECO:0000259" key="4">
    <source>
        <dbReference type="PROSITE" id="PS50994"/>
    </source>
</evidence>
<dbReference type="Pfam" id="PF02931">
    <property type="entry name" value="Neur_chan_LBD"/>
    <property type="match status" value="1"/>
</dbReference>
<name>A0AAD9NI93_9ANNE</name>
<feature type="domain" description="Integrase catalytic" evidence="4">
    <location>
        <begin position="1"/>
        <end position="102"/>
    </location>
</feature>
<gene>
    <name evidence="5" type="ORF">LSH36_11g04010</name>
</gene>
<reference evidence="5" key="1">
    <citation type="journal article" date="2023" name="Mol. Biol. Evol.">
        <title>Third-Generation Sequencing Reveals the Adaptive Role of the Epigenome in Three Deep-Sea Polychaetes.</title>
        <authorList>
            <person name="Perez M."/>
            <person name="Aroh O."/>
            <person name="Sun Y."/>
            <person name="Lan Y."/>
            <person name="Juniper S.K."/>
            <person name="Young C.R."/>
            <person name="Angers B."/>
            <person name="Qian P.Y."/>
        </authorList>
    </citation>
    <scope>NUCLEOTIDE SEQUENCE</scope>
    <source>
        <strain evidence="5">P08H-3</strain>
    </source>
</reference>
<keyword evidence="6" id="KW-1185">Reference proteome</keyword>
<dbReference type="GO" id="GO:0003676">
    <property type="term" value="F:nucleic acid binding"/>
    <property type="evidence" value="ECO:0007669"/>
    <property type="project" value="InterPro"/>
</dbReference>
<accession>A0AAD9NI93</accession>
<dbReference type="PROSITE" id="PS00236">
    <property type="entry name" value="NEUROTR_ION_CHANNEL"/>
    <property type="match status" value="1"/>
</dbReference>
<dbReference type="PANTHER" id="PTHR37984">
    <property type="entry name" value="PROTEIN CBG26694"/>
    <property type="match status" value="1"/>
</dbReference>
<dbReference type="Gene3D" id="2.70.170.10">
    <property type="entry name" value="Neurotransmitter-gated ion-channel ligand-binding domain"/>
    <property type="match status" value="1"/>
</dbReference>
<dbReference type="Gene3D" id="3.30.420.10">
    <property type="entry name" value="Ribonuclease H-like superfamily/Ribonuclease H"/>
    <property type="match status" value="1"/>
</dbReference>
<keyword evidence="2" id="KW-0472">Membrane</keyword>
<dbReference type="InterPro" id="IPR001584">
    <property type="entry name" value="Integrase_cat-core"/>
</dbReference>
<dbReference type="InterPro" id="IPR036734">
    <property type="entry name" value="Neur_chan_lig-bd_sf"/>
</dbReference>
<dbReference type="PANTHER" id="PTHR37984:SF7">
    <property type="entry name" value="INTEGRASE CATALYTIC DOMAIN-CONTAINING PROTEIN"/>
    <property type="match status" value="1"/>
</dbReference>
<dbReference type="SUPFAM" id="SSF53098">
    <property type="entry name" value="Ribonuclease H-like"/>
    <property type="match status" value="1"/>
</dbReference>
<dbReference type="EMBL" id="JAODUP010000011">
    <property type="protein sequence ID" value="KAK2169301.1"/>
    <property type="molecule type" value="Genomic_DNA"/>
</dbReference>
<dbReference type="InterPro" id="IPR006202">
    <property type="entry name" value="Neur_chan_lig-bd"/>
</dbReference>
<proteinExistence type="predicted"/>
<protein>
    <recommendedName>
        <fullName evidence="4">Integrase catalytic domain-containing protein</fullName>
    </recommendedName>
</protein>
<dbReference type="GO" id="GO:0015074">
    <property type="term" value="P:DNA integration"/>
    <property type="evidence" value="ECO:0007669"/>
    <property type="project" value="InterPro"/>
</dbReference>
<dbReference type="GO" id="GO:0016020">
    <property type="term" value="C:membrane"/>
    <property type="evidence" value="ECO:0007669"/>
    <property type="project" value="UniProtKB-SubCell"/>
</dbReference>
<dbReference type="Proteomes" id="UP001208570">
    <property type="component" value="Unassembled WGS sequence"/>
</dbReference>
<dbReference type="CDD" id="cd18989">
    <property type="entry name" value="LGIC_ECD_cation"/>
    <property type="match status" value="1"/>
</dbReference>
<dbReference type="InterPro" id="IPR036397">
    <property type="entry name" value="RNaseH_sf"/>
</dbReference>
<evidence type="ECO:0000313" key="5">
    <source>
        <dbReference type="EMBL" id="KAK2169301.1"/>
    </source>
</evidence>
<organism evidence="5 6">
    <name type="scientific">Paralvinella palmiformis</name>
    <dbReference type="NCBI Taxonomy" id="53620"/>
    <lineage>
        <taxon>Eukaryota</taxon>
        <taxon>Metazoa</taxon>
        <taxon>Spiralia</taxon>
        <taxon>Lophotrochozoa</taxon>
        <taxon>Annelida</taxon>
        <taxon>Polychaeta</taxon>
        <taxon>Sedentaria</taxon>
        <taxon>Canalipalpata</taxon>
        <taxon>Terebellida</taxon>
        <taxon>Terebelliformia</taxon>
        <taxon>Alvinellidae</taxon>
        <taxon>Paralvinella</taxon>
    </lineage>
</organism>
<evidence type="ECO:0000256" key="1">
    <source>
        <dbReference type="ARBA" id="ARBA00004370"/>
    </source>
</evidence>
<dbReference type="InterPro" id="IPR050951">
    <property type="entry name" value="Retrovirus_Pol_polyprotein"/>
</dbReference>
<comment type="caution">
    <text evidence="5">The sequence shown here is derived from an EMBL/GenBank/DDBJ whole genome shotgun (WGS) entry which is preliminary data.</text>
</comment>
<dbReference type="SUPFAM" id="SSF63712">
    <property type="entry name" value="Nicotinic receptor ligand binding domain-like"/>
    <property type="match status" value="1"/>
</dbReference>
<feature type="region of interest" description="Disordered" evidence="3">
    <location>
        <begin position="202"/>
        <end position="221"/>
    </location>
</feature>
<comment type="subcellular location">
    <subcellularLocation>
        <location evidence="1">Membrane</location>
    </subcellularLocation>
</comment>
<evidence type="ECO:0000256" key="3">
    <source>
        <dbReference type="SAM" id="MobiDB-lite"/>
    </source>
</evidence>